<dbReference type="KEGG" id="nga:Ngar_c13600"/>
<keyword evidence="2" id="KW-1185">Reference proteome</keyword>
<gene>
    <name evidence="1" type="ordered locus">Ngar_c13600</name>
</gene>
<evidence type="ECO:0000313" key="2">
    <source>
        <dbReference type="Proteomes" id="UP000008037"/>
    </source>
</evidence>
<dbReference type="GeneID" id="13797619"/>
<accession>K0IHC3</accession>
<proteinExistence type="predicted"/>
<dbReference type="RefSeq" id="WP_015018835.1">
    <property type="nucleotide sequence ID" value="NC_018719.1"/>
</dbReference>
<protein>
    <submittedName>
        <fullName evidence="1">Uncharacterized protein</fullName>
    </submittedName>
</protein>
<dbReference type="BioCyc" id="CNIT1237085:G1324-1358-MONOMER"/>
<sequence>MALIAEDIELLDWLQWPYINTTTLNPDDEQRAHRIFGTIAGRVGTQARLNDIEEYLNTNGSRYREWVIDDLMKIAKSQFARYGLR</sequence>
<dbReference type="AlphaFoldDB" id="K0IHC3"/>
<name>K0IHC3_NITGG</name>
<evidence type="ECO:0000313" key="1">
    <source>
        <dbReference type="EMBL" id="AFU58298.1"/>
    </source>
</evidence>
<dbReference type="Proteomes" id="UP000008037">
    <property type="component" value="Chromosome"/>
</dbReference>
<dbReference type="InParanoid" id="K0IHC3"/>
<dbReference type="EMBL" id="CP002408">
    <property type="protein sequence ID" value="AFU58298.1"/>
    <property type="molecule type" value="Genomic_DNA"/>
</dbReference>
<reference evidence="1 2" key="1">
    <citation type="journal article" date="2012" name="Environ. Microbiol.">
        <title>The genome of the ammonia-oxidizing Candidatus Nitrososphaera gargensis: insights into metabolic versatility and environmental adaptations.</title>
        <authorList>
            <person name="Spang A."/>
            <person name="Poehlein A."/>
            <person name="Offre P."/>
            <person name="Zumbragel S."/>
            <person name="Haider S."/>
            <person name="Rychlik N."/>
            <person name="Nowka B."/>
            <person name="Schmeisser C."/>
            <person name="Lebedeva E.V."/>
            <person name="Rattei T."/>
            <person name="Bohm C."/>
            <person name="Schmid M."/>
            <person name="Galushko A."/>
            <person name="Hatzenpichler R."/>
            <person name="Weinmaier T."/>
            <person name="Daniel R."/>
            <person name="Schleper C."/>
            <person name="Spieck E."/>
            <person name="Streit W."/>
            <person name="Wagner M."/>
        </authorList>
    </citation>
    <scope>NUCLEOTIDE SEQUENCE [LARGE SCALE GENOMIC DNA]</scope>
    <source>
        <strain evidence="2">Ga9.2</strain>
    </source>
</reference>
<dbReference type="STRING" id="1237085.Ngar_c13600"/>
<organism evidence="1 2">
    <name type="scientific">Nitrososphaera gargensis (strain Ga9.2)</name>
    <dbReference type="NCBI Taxonomy" id="1237085"/>
    <lineage>
        <taxon>Archaea</taxon>
        <taxon>Nitrososphaerota</taxon>
        <taxon>Nitrososphaeria</taxon>
        <taxon>Nitrososphaerales</taxon>
        <taxon>Nitrososphaeraceae</taxon>
        <taxon>Nitrososphaera</taxon>
    </lineage>
</organism>
<dbReference type="HOGENOM" id="CLU_2505061_0_0_2"/>